<dbReference type="AlphaFoldDB" id="A0A967APS3"/>
<evidence type="ECO:0000313" key="2">
    <source>
        <dbReference type="Proteomes" id="UP000707206"/>
    </source>
</evidence>
<reference evidence="1" key="1">
    <citation type="submission" date="2019-07" db="EMBL/GenBank/DDBJ databases">
        <authorList>
            <person name="De-Chao Zhang Q."/>
        </authorList>
    </citation>
    <scope>NUCLEOTIDE SEQUENCE</scope>
    <source>
        <strain evidence="1">TP-CH-4</strain>
    </source>
</reference>
<reference evidence="1" key="2">
    <citation type="submission" date="2020-03" db="EMBL/GenBank/DDBJ databases">
        <title>Flavobacteriaceae bacterium strain TP-CH-4, a member of the family Flavobacteriaceae isolated from a deep-sea seamount.</title>
        <authorList>
            <person name="Zhang D.-C."/>
        </authorList>
    </citation>
    <scope>NUCLEOTIDE SEQUENCE</scope>
    <source>
        <strain evidence="1">TP-CH-4</strain>
    </source>
</reference>
<evidence type="ECO:0000313" key="1">
    <source>
        <dbReference type="EMBL" id="NHF58088.1"/>
    </source>
</evidence>
<sequence>MECVEINPAGNFDSWESTKLWELQKKPISDSLGQKLLFENGNVRVWEVVLLPNERLPFRKSNADCCWISMTRGLAISRANNGKITLIRLKKGDTTFWQSENDPTIFDLENIGEQLLLFHIMEFKSVGTESARFEGNHF</sequence>
<comment type="caution">
    <text evidence="1">The sequence shown here is derived from an EMBL/GenBank/DDBJ whole genome shotgun (WGS) entry which is preliminary data.</text>
</comment>
<dbReference type="InterPro" id="IPR014710">
    <property type="entry name" value="RmlC-like_jellyroll"/>
</dbReference>
<keyword evidence="2" id="KW-1185">Reference proteome</keyword>
<name>A0A967APS3_9FLAO</name>
<accession>A0A967APS3</accession>
<organism evidence="1 2">
    <name type="scientific">Pelagihabitans pacificus</name>
    <dbReference type="NCBI Taxonomy" id="2696054"/>
    <lineage>
        <taxon>Bacteria</taxon>
        <taxon>Pseudomonadati</taxon>
        <taxon>Bacteroidota</taxon>
        <taxon>Flavobacteriia</taxon>
        <taxon>Flavobacteriales</taxon>
        <taxon>Flavobacteriaceae</taxon>
        <taxon>Pelagihabitans</taxon>
    </lineage>
</organism>
<protein>
    <submittedName>
        <fullName evidence="1">Uncharacterized protein</fullName>
    </submittedName>
</protein>
<dbReference type="RefSeq" id="WP_152572598.1">
    <property type="nucleotide sequence ID" value="NZ_VIKU02000001.1"/>
</dbReference>
<dbReference type="Gene3D" id="2.60.120.10">
    <property type="entry name" value="Jelly Rolls"/>
    <property type="match status" value="1"/>
</dbReference>
<dbReference type="Proteomes" id="UP000707206">
    <property type="component" value="Unassembled WGS sequence"/>
</dbReference>
<dbReference type="EMBL" id="VIKU02000001">
    <property type="protein sequence ID" value="NHF58088.1"/>
    <property type="molecule type" value="Genomic_DNA"/>
</dbReference>
<gene>
    <name evidence="1" type="ORF">FK220_001960</name>
</gene>
<proteinExistence type="predicted"/>